<feature type="region of interest" description="Disordered" evidence="7">
    <location>
        <begin position="1006"/>
        <end position="1033"/>
    </location>
</feature>
<evidence type="ECO:0000256" key="8">
    <source>
        <dbReference type="SAM" id="Phobius"/>
    </source>
</evidence>
<proteinExistence type="inferred from homology"/>
<keyword evidence="8" id="KW-0472">Membrane</keyword>
<evidence type="ECO:0000256" key="2">
    <source>
        <dbReference type="ARBA" id="ARBA00022723"/>
    </source>
</evidence>
<feature type="region of interest" description="Disordered" evidence="7">
    <location>
        <begin position="1106"/>
        <end position="1130"/>
    </location>
</feature>
<comment type="cofactor">
    <cofactor evidence="1 6">
        <name>Zn(2+)</name>
        <dbReference type="ChEBI" id="CHEBI:29105"/>
    </cofactor>
</comment>
<evidence type="ECO:0000256" key="7">
    <source>
        <dbReference type="SAM" id="MobiDB-lite"/>
    </source>
</evidence>
<dbReference type="InterPro" id="IPR013149">
    <property type="entry name" value="ADH-like_C"/>
</dbReference>
<keyword evidence="5" id="KW-0539">Nucleus</keyword>
<dbReference type="PROSITE" id="PS00059">
    <property type="entry name" value="ADH_ZINC"/>
    <property type="match status" value="1"/>
</dbReference>
<comment type="similarity">
    <text evidence="6">Belongs to the zinc-containing alcohol dehydrogenase family.</text>
</comment>
<keyword evidence="2 6" id="KW-0479">Metal-binding</keyword>
<dbReference type="InterPro" id="IPR011032">
    <property type="entry name" value="GroES-like_sf"/>
</dbReference>
<evidence type="ECO:0000256" key="4">
    <source>
        <dbReference type="ARBA" id="ARBA00023002"/>
    </source>
</evidence>
<accession>A0A507AYS6</accession>
<evidence type="ECO:0000256" key="3">
    <source>
        <dbReference type="ARBA" id="ARBA00022833"/>
    </source>
</evidence>
<keyword evidence="11" id="KW-1185">Reference proteome</keyword>
<dbReference type="Proteomes" id="UP000319257">
    <property type="component" value="Unassembled WGS sequence"/>
</dbReference>
<dbReference type="GO" id="GO:0008270">
    <property type="term" value="F:zinc ion binding"/>
    <property type="evidence" value="ECO:0007669"/>
    <property type="project" value="InterPro"/>
</dbReference>
<keyword evidence="8" id="KW-1133">Transmembrane helix</keyword>
<dbReference type="PANTHER" id="PTHR42813:SF2">
    <property type="entry name" value="DEHYDROGENASE, ZINC-CONTAINING, PUTATIVE (AFU_ORTHOLOGUE AFUA_2G02810)-RELATED"/>
    <property type="match status" value="1"/>
</dbReference>
<protein>
    <recommendedName>
        <fullName evidence="9">Xylanolytic transcriptional activator regulatory domain-containing protein</fullName>
    </recommendedName>
</protein>
<dbReference type="AlphaFoldDB" id="A0A507AYS6"/>
<dbReference type="GO" id="GO:0016491">
    <property type="term" value="F:oxidoreductase activity"/>
    <property type="evidence" value="ECO:0007669"/>
    <property type="project" value="UniProtKB-KW"/>
</dbReference>
<dbReference type="InterPro" id="IPR013154">
    <property type="entry name" value="ADH-like_N"/>
</dbReference>
<evidence type="ECO:0000256" key="6">
    <source>
        <dbReference type="RuleBase" id="RU361277"/>
    </source>
</evidence>
<evidence type="ECO:0000313" key="10">
    <source>
        <dbReference type="EMBL" id="TPX11936.1"/>
    </source>
</evidence>
<feature type="transmembrane region" description="Helical" evidence="8">
    <location>
        <begin position="889"/>
        <end position="909"/>
    </location>
</feature>
<dbReference type="SMART" id="SM00906">
    <property type="entry name" value="Fungal_trans"/>
    <property type="match status" value="1"/>
</dbReference>
<dbReference type="PANTHER" id="PTHR42813">
    <property type="entry name" value="ZINC-TYPE ALCOHOL DEHYDROGENASE-LIKE"/>
    <property type="match status" value="1"/>
</dbReference>
<dbReference type="SUPFAM" id="SSF51735">
    <property type="entry name" value="NAD(P)-binding Rossmann-fold domains"/>
    <property type="match status" value="1"/>
</dbReference>
<dbReference type="Gene3D" id="3.90.180.10">
    <property type="entry name" value="Medium-chain alcohol dehydrogenases, catalytic domain"/>
    <property type="match status" value="1"/>
</dbReference>
<dbReference type="Pfam" id="PF00107">
    <property type="entry name" value="ADH_zinc_N"/>
    <property type="match status" value="1"/>
</dbReference>
<evidence type="ECO:0000256" key="1">
    <source>
        <dbReference type="ARBA" id="ARBA00001947"/>
    </source>
</evidence>
<keyword evidence="8" id="KW-0812">Transmembrane</keyword>
<keyword evidence="4" id="KW-0560">Oxidoreductase</keyword>
<comment type="caution">
    <text evidence="10">The sequence shown here is derived from an EMBL/GenBank/DDBJ whole genome shotgun (WGS) entry which is preliminary data.</text>
</comment>
<dbReference type="Pfam" id="PF08240">
    <property type="entry name" value="ADH_N"/>
    <property type="match status" value="1"/>
</dbReference>
<feature type="domain" description="Xylanolytic transcriptional activator regulatory" evidence="9">
    <location>
        <begin position="649"/>
        <end position="734"/>
    </location>
</feature>
<feature type="compositionally biased region" description="Basic and acidic residues" evidence="7">
    <location>
        <begin position="1106"/>
        <end position="1115"/>
    </location>
</feature>
<feature type="compositionally biased region" description="Pro residues" evidence="7">
    <location>
        <begin position="440"/>
        <end position="451"/>
    </location>
</feature>
<reference evidence="10 11" key="1">
    <citation type="submission" date="2019-06" db="EMBL/GenBank/DDBJ databases">
        <title>Draft genome sequence of the filamentous fungus Phialemoniopsis curvata isolated from diesel fuel.</title>
        <authorList>
            <person name="Varaljay V.A."/>
            <person name="Lyon W.J."/>
            <person name="Crouch A.L."/>
            <person name="Drake C.E."/>
            <person name="Hollomon J.M."/>
            <person name="Nadeau L.J."/>
            <person name="Nunn H.S."/>
            <person name="Stevenson B.S."/>
            <person name="Bojanowski C.L."/>
            <person name="Crookes-Goodson W.J."/>
        </authorList>
    </citation>
    <scope>NUCLEOTIDE SEQUENCE [LARGE SCALE GENOMIC DNA]</scope>
    <source>
        <strain evidence="10 11">D216</strain>
    </source>
</reference>
<dbReference type="InterPro" id="IPR007219">
    <property type="entry name" value="XnlR_reg_dom"/>
</dbReference>
<dbReference type="GO" id="GO:0006351">
    <property type="term" value="P:DNA-templated transcription"/>
    <property type="evidence" value="ECO:0007669"/>
    <property type="project" value="InterPro"/>
</dbReference>
<dbReference type="Gene3D" id="3.40.50.720">
    <property type="entry name" value="NAD(P)-binding Rossmann-like Domain"/>
    <property type="match status" value="1"/>
</dbReference>
<gene>
    <name evidence="10" type="ORF">E0L32_007434</name>
</gene>
<evidence type="ECO:0000259" key="9">
    <source>
        <dbReference type="SMART" id="SM00906"/>
    </source>
</evidence>
<dbReference type="InterPro" id="IPR002328">
    <property type="entry name" value="ADH_Zn_CS"/>
</dbReference>
<dbReference type="GeneID" id="41974881"/>
<dbReference type="CDD" id="cd12148">
    <property type="entry name" value="fungal_TF_MHR"/>
    <property type="match status" value="1"/>
</dbReference>
<dbReference type="OrthoDB" id="4917319at2759"/>
<feature type="region of interest" description="Disordered" evidence="7">
    <location>
        <begin position="405"/>
        <end position="476"/>
    </location>
</feature>
<name>A0A507AYS6_9PEZI</name>
<dbReference type="RefSeq" id="XP_030993647.1">
    <property type="nucleotide sequence ID" value="XM_031142178.1"/>
</dbReference>
<keyword evidence="3 6" id="KW-0862">Zinc</keyword>
<dbReference type="InterPro" id="IPR036291">
    <property type="entry name" value="NAD(P)-bd_dom_sf"/>
</dbReference>
<organism evidence="10 11">
    <name type="scientific">Thyridium curvatum</name>
    <dbReference type="NCBI Taxonomy" id="1093900"/>
    <lineage>
        <taxon>Eukaryota</taxon>
        <taxon>Fungi</taxon>
        <taxon>Dikarya</taxon>
        <taxon>Ascomycota</taxon>
        <taxon>Pezizomycotina</taxon>
        <taxon>Sordariomycetes</taxon>
        <taxon>Sordariomycetidae</taxon>
        <taxon>Thyridiales</taxon>
        <taxon>Thyridiaceae</taxon>
        <taxon>Thyridium</taxon>
    </lineage>
</organism>
<evidence type="ECO:0000313" key="11">
    <source>
        <dbReference type="Proteomes" id="UP000319257"/>
    </source>
</evidence>
<dbReference type="CDD" id="cd08284">
    <property type="entry name" value="FDH_like_2"/>
    <property type="match status" value="1"/>
</dbReference>
<dbReference type="STRING" id="1093900.A0A507AYS6"/>
<dbReference type="SUPFAM" id="SSF50129">
    <property type="entry name" value="GroES-like"/>
    <property type="match status" value="1"/>
</dbReference>
<sequence length="1130" mass="124548">MDAVIFSGPLQITVERRPKPEIQNPVEAIVKVSAAGICGSDLHMYRGHQQTKTGHIMGHESVGIVESIGSDVSKVKPGDRVICLFSDVCMTCWYCKHGYTNRCSNGGASYGSQLLDGSQAEYVRIRHADASLFPAPQGMDDKTLLMMCDIFPTGYYGVTRALTFFGANSDYPATNGTTHDSEFIQQNIRDAVFVILGCGPVGLCAVLTARAKGVCKLYAVDSVDDRLEEAQRFGATPLKLGRDDVKKIVSDATDGRGADAVVEVVGNPAALRSAYDLVRPCGVISSVGFHQGDLPFTALEAYSKNVTVNFGRAPARKVFLEALELLQTFKDKLAGFFTHDLPLSEAAKGYQMFNKQLARKMRHRRSWLVSRATYERRAATERGPSAAPLEASRLEALENKVRSLEQENEQLRRQGPAAGPSPGHLTTGQEHIETHSPAGNPEPSPRRPTPGPTEFRDAPIADNNPRPSGPSMPATQPRFYGSVAGVDFVDLVESVVDVSGMSNGVFNMVTAELHHSETSPSTQLSSSSRIPDRQVANQLIAVYFQHWHVTFPLLYRPAFLELVEAVYDDASFYGQNPAAAFAFDIVLALGSAALKRSDWSFKDTEAHFARASSKLDEVLRYRDVRALQALLLCCQYGIHASLRDTAEEMWHLLGQAGRLCVELSLHRSRLSPRSAKNSIHLTGPIPSSVEIEMRHRCFWCFYSLDRIVNVMLSRPLTPSDDDIDTPLPSHFNDEYIAHSPPNTDIHSPAPPTSISPFLQMISLRRTMSRIHRMLYTSTNTRLLSAEPREAIRQELLSELDDWRASNERLLKLSPKSSLDGVLSAFTDRNWYEALYHNAVLLLYRPSTAFPHQSLQSSVANEDNLKAMWDASRATIHNYKHVLGARKLNYSWICLYSIFIAGLSNVYSVGRCAQRRATDRTSFLPPVVDVVDDVRECSNILTAICERWDDARSSCEIFSRLSNGAIRELLKAQASQDDAPNTTQTAPAVVGQSLMPADTGYGAQMPEWSGAGSQSRRPGTAGGLDPMANTVPPQSDNIHDFQQLFQDVQTSFYDHGFDGSNECDTHVPEGRRRCQAGTSQVIAEFLHTAMDGESESIQQHIDKQDAIAGTKRDEIPSKVGGSAQDSRKTCS</sequence>
<dbReference type="Pfam" id="PF04082">
    <property type="entry name" value="Fungal_trans"/>
    <property type="match status" value="1"/>
</dbReference>
<dbReference type="EMBL" id="SKBQ01000045">
    <property type="protein sequence ID" value="TPX11936.1"/>
    <property type="molecule type" value="Genomic_DNA"/>
</dbReference>
<dbReference type="InParanoid" id="A0A507AYS6"/>
<evidence type="ECO:0000256" key="5">
    <source>
        <dbReference type="ARBA" id="ARBA00023242"/>
    </source>
</evidence>
<dbReference type="GO" id="GO:0003677">
    <property type="term" value="F:DNA binding"/>
    <property type="evidence" value="ECO:0007669"/>
    <property type="project" value="InterPro"/>
</dbReference>